<dbReference type="AlphaFoldDB" id="A0A8R7US02"/>
<reference evidence="2" key="1">
    <citation type="journal article" date="2013" name="Nature">
        <title>Draft genome of the wheat A-genome progenitor Triticum urartu.</title>
        <authorList>
            <person name="Ling H.Q."/>
            <person name="Zhao S."/>
            <person name="Liu D."/>
            <person name="Wang J."/>
            <person name="Sun H."/>
            <person name="Zhang C."/>
            <person name="Fan H."/>
            <person name="Li D."/>
            <person name="Dong L."/>
            <person name="Tao Y."/>
            <person name="Gao C."/>
            <person name="Wu H."/>
            <person name="Li Y."/>
            <person name="Cui Y."/>
            <person name="Guo X."/>
            <person name="Zheng S."/>
            <person name="Wang B."/>
            <person name="Yu K."/>
            <person name="Liang Q."/>
            <person name="Yang W."/>
            <person name="Lou X."/>
            <person name="Chen J."/>
            <person name="Feng M."/>
            <person name="Jian J."/>
            <person name="Zhang X."/>
            <person name="Luo G."/>
            <person name="Jiang Y."/>
            <person name="Liu J."/>
            <person name="Wang Z."/>
            <person name="Sha Y."/>
            <person name="Zhang B."/>
            <person name="Wu H."/>
            <person name="Tang D."/>
            <person name="Shen Q."/>
            <person name="Xue P."/>
            <person name="Zou S."/>
            <person name="Wang X."/>
            <person name="Liu X."/>
            <person name="Wang F."/>
            <person name="Yang Y."/>
            <person name="An X."/>
            <person name="Dong Z."/>
            <person name="Zhang K."/>
            <person name="Zhang X."/>
            <person name="Luo M.C."/>
            <person name="Dvorak J."/>
            <person name="Tong Y."/>
            <person name="Wang J."/>
            <person name="Yang H."/>
            <person name="Li Z."/>
            <person name="Wang D."/>
            <person name="Zhang A."/>
            <person name="Wang J."/>
        </authorList>
    </citation>
    <scope>NUCLEOTIDE SEQUENCE</scope>
    <source>
        <strain evidence="2">cv. G1812</strain>
    </source>
</reference>
<organism evidence="1 2">
    <name type="scientific">Triticum urartu</name>
    <name type="common">Red wild einkorn</name>
    <name type="synonym">Crithodium urartu</name>
    <dbReference type="NCBI Taxonomy" id="4572"/>
    <lineage>
        <taxon>Eukaryota</taxon>
        <taxon>Viridiplantae</taxon>
        <taxon>Streptophyta</taxon>
        <taxon>Embryophyta</taxon>
        <taxon>Tracheophyta</taxon>
        <taxon>Spermatophyta</taxon>
        <taxon>Magnoliopsida</taxon>
        <taxon>Liliopsida</taxon>
        <taxon>Poales</taxon>
        <taxon>Poaceae</taxon>
        <taxon>BOP clade</taxon>
        <taxon>Pooideae</taxon>
        <taxon>Triticodae</taxon>
        <taxon>Triticeae</taxon>
        <taxon>Triticinae</taxon>
        <taxon>Triticum</taxon>
    </lineage>
</organism>
<name>A0A8R7US02_TRIUA</name>
<keyword evidence="2" id="KW-1185">Reference proteome</keyword>
<dbReference type="EnsemblPlants" id="TuG1812G0600002201.01.T03">
    <property type="protein sequence ID" value="TuG1812G0600002201.01.T03"/>
    <property type="gene ID" value="TuG1812G0600002201.01"/>
</dbReference>
<sequence>MTHTYLLMVFKVLFTVRPSLLFAWISSDLLDRVKDEGKAKIHLQQF</sequence>
<evidence type="ECO:0000313" key="2">
    <source>
        <dbReference type="Proteomes" id="UP000015106"/>
    </source>
</evidence>
<dbReference type="EnsemblPlants" id="TuG1812G0600002201.01.T02">
    <property type="protein sequence ID" value="TuG1812G0600002201.01.T02"/>
    <property type="gene ID" value="TuG1812G0600002201.01"/>
</dbReference>
<dbReference type="EnsemblPlants" id="TuG1812G0600002201.01.T04">
    <property type="protein sequence ID" value="TuG1812G0600002201.01.T04"/>
    <property type="gene ID" value="TuG1812G0600002201.01"/>
</dbReference>
<reference evidence="1" key="2">
    <citation type="submission" date="2018-03" db="EMBL/GenBank/DDBJ databases">
        <title>The Triticum urartu genome reveals the dynamic nature of wheat genome evolution.</title>
        <authorList>
            <person name="Ling H."/>
            <person name="Ma B."/>
            <person name="Shi X."/>
            <person name="Liu H."/>
            <person name="Dong L."/>
            <person name="Sun H."/>
            <person name="Cao Y."/>
            <person name="Gao Q."/>
            <person name="Zheng S."/>
            <person name="Li Y."/>
            <person name="Yu Y."/>
            <person name="Du H."/>
            <person name="Qi M."/>
            <person name="Li Y."/>
            <person name="Yu H."/>
            <person name="Cui Y."/>
            <person name="Wang N."/>
            <person name="Chen C."/>
            <person name="Wu H."/>
            <person name="Zhao Y."/>
            <person name="Zhang J."/>
            <person name="Li Y."/>
            <person name="Zhou W."/>
            <person name="Zhang B."/>
            <person name="Hu W."/>
            <person name="Eijk M."/>
            <person name="Tang J."/>
            <person name="Witsenboer H."/>
            <person name="Zhao S."/>
            <person name="Li Z."/>
            <person name="Zhang A."/>
            <person name="Wang D."/>
            <person name="Liang C."/>
        </authorList>
    </citation>
    <scope>NUCLEOTIDE SEQUENCE [LARGE SCALE GENOMIC DNA]</scope>
    <source>
        <strain evidence="1">cv. G1812</strain>
    </source>
</reference>
<dbReference type="Gramene" id="TuG1812G0600002201.01.T03">
    <property type="protein sequence ID" value="TuG1812G0600002201.01.T03"/>
    <property type="gene ID" value="TuG1812G0600002201.01"/>
</dbReference>
<dbReference type="Gramene" id="TuG1812G0600002201.01.T04">
    <property type="protein sequence ID" value="TuG1812G0600002201.01.T04"/>
    <property type="gene ID" value="TuG1812G0600002201.01"/>
</dbReference>
<dbReference type="Gramene" id="TuG1812G0600002201.01.T01">
    <property type="protein sequence ID" value="TuG1812G0600002201.01.T01"/>
    <property type="gene ID" value="TuG1812G0600002201.01"/>
</dbReference>
<dbReference type="Gramene" id="TuG1812G0600002201.01.T02">
    <property type="protein sequence ID" value="TuG1812G0600002201.01.T02"/>
    <property type="gene ID" value="TuG1812G0600002201.01"/>
</dbReference>
<dbReference type="EnsemblPlants" id="TuG1812G0600002201.01.T01">
    <property type="protein sequence ID" value="TuG1812G0600002201.01.T01"/>
    <property type="gene ID" value="TuG1812G0600002201.01"/>
</dbReference>
<reference evidence="1" key="3">
    <citation type="submission" date="2022-06" db="UniProtKB">
        <authorList>
            <consortium name="EnsemblPlants"/>
        </authorList>
    </citation>
    <scope>IDENTIFICATION</scope>
</reference>
<evidence type="ECO:0000313" key="1">
    <source>
        <dbReference type="EnsemblPlants" id="TuG1812G0600002201.01.T02"/>
    </source>
</evidence>
<accession>A0A8R7US02</accession>
<dbReference type="Proteomes" id="UP000015106">
    <property type="component" value="Chromosome 6"/>
</dbReference>
<protein>
    <submittedName>
        <fullName evidence="1">Uncharacterized protein</fullName>
    </submittedName>
</protein>
<proteinExistence type="predicted"/>